<feature type="region of interest" description="Disordered" evidence="1">
    <location>
        <begin position="236"/>
        <end position="264"/>
    </location>
</feature>
<evidence type="ECO:0000259" key="4">
    <source>
        <dbReference type="Pfam" id="PF04536"/>
    </source>
</evidence>
<sequence>MLKTIMRTALFVLSFLILMGTALAAEGVPNVVDQAGVLTKSQQSQLERALKNVNFTYDVRLAVYIVPSTHGMKIGDYADHVLDEQYGDGKNGNMVFVVAMDQRQWYIVTDRTMRDKISDTDGLKHIEDAVLPLLKKGHYMEAFEEYAHSSGQLLAYYNDQGKAYDKSDAFQWLNLATAAVLAALAAMIFRSYLIMRMSNVKRATAADTYFDSHSFHLSEQTDTFLFLTVQRIPKVRPRDDDDGGPGSFNLGGGGGGHGGRGGSF</sequence>
<organism evidence="5 6">
    <name type="scientific">Megasphaera massiliensis</name>
    <dbReference type="NCBI Taxonomy" id="1232428"/>
    <lineage>
        <taxon>Bacteria</taxon>
        <taxon>Bacillati</taxon>
        <taxon>Bacillota</taxon>
        <taxon>Negativicutes</taxon>
        <taxon>Veillonellales</taxon>
        <taxon>Veillonellaceae</taxon>
        <taxon>Megasphaera</taxon>
    </lineage>
</organism>
<keyword evidence="2" id="KW-0472">Membrane</keyword>
<comment type="caution">
    <text evidence="5">The sequence shown here is derived from an EMBL/GenBank/DDBJ whole genome shotgun (WGS) entry which is preliminary data.</text>
</comment>
<evidence type="ECO:0000256" key="2">
    <source>
        <dbReference type="SAM" id="Phobius"/>
    </source>
</evidence>
<dbReference type="InterPro" id="IPR007621">
    <property type="entry name" value="TPM_dom"/>
</dbReference>
<evidence type="ECO:0000256" key="3">
    <source>
        <dbReference type="SAM" id="SignalP"/>
    </source>
</evidence>
<dbReference type="Pfam" id="PF04536">
    <property type="entry name" value="TPM_phosphatase"/>
    <property type="match status" value="1"/>
</dbReference>
<evidence type="ECO:0000256" key="1">
    <source>
        <dbReference type="SAM" id="MobiDB-lite"/>
    </source>
</evidence>
<evidence type="ECO:0000313" key="6">
    <source>
        <dbReference type="Proteomes" id="UP001206692"/>
    </source>
</evidence>
<feature type="signal peptide" evidence="3">
    <location>
        <begin position="1"/>
        <end position="24"/>
    </location>
</feature>
<proteinExistence type="predicted"/>
<name>A0ABT1SU72_9FIRM</name>
<keyword evidence="6" id="KW-1185">Reference proteome</keyword>
<dbReference type="PANTHER" id="PTHR30373:SF2">
    <property type="entry name" value="UPF0603 PROTEIN YGCG"/>
    <property type="match status" value="1"/>
</dbReference>
<dbReference type="PANTHER" id="PTHR30373">
    <property type="entry name" value="UPF0603 PROTEIN YGCG"/>
    <property type="match status" value="1"/>
</dbReference>
<keyword evidence="3" id="KW-0732">Signal</keyword>
<feature type="compositionally biased region" description="Gly residues" evidence="1">
    <location>
        <begin position="244"/>
        <end position="264"/>
    </location>
</feature>
<evidence type="ECO:0000313" key="5">
    <source>
        <dbReference type="EMBL" id="MCQ5343426.1"/>
    </source>
</evidence>
<dbReference type="Gene3D" id="3.10.310.50">
    <property type="match status" value="1"/>
</dbReference>
<keyword evidence="2" id="KW-0812">Transmembrane</keyword>
<gene>
    <name evidence="5" type="ORF">NE675_10400</name>
</gene>
<dbReference type="EMBL" id="JANGEW010000023">
    <property type="protein sequence ID" value="MCQ5343426.1"/>
    <property type="molecule type" value="Genomic_DNA"/>
</dbReference>
<dbReference type="RefSeq" id="WP_062411582.1">
    <property type="nucleotide sequence ID" value="NZ_JAJCIO010000027.1"/>
</dbReference>
<feature type="chain" id="PRO_5046075966" evidence="3">
    <location>
        <begin position="25"/>
        <end position="264"/>
    </location>
</feature>
<accession>A0ABT1SU72</accession>
<dbReference type="Proteomes" id="UP001206692">
    <property type="component" value="Unassembled WGS sequence"/>
</dbReference>
<reference evidence="5 6" key="1">
    <citation type="submission" date="2022-06" db="EMBL/GenBank/DDBJ databases">
        <title>Isolation of gut microbiota from human fecal samples.</title>
        <authorList>
            <person name="Pamer E.G."/>
            <person name="Barat B."/>
            <person name="Waligurski E."/>
            <person name="Medina S."/>
            <person name="Paddock L."/>
            <person name="Mostad J."/>
        </authorList>
    </citation>
    <scope>NUCLEOTIDE SEQUENCE [LARGE SCALE GENOMIC DNA]</scope>
    <source>
        <strain evidence="5 6">DFI.1.1</strain>
    </source>
</reference>
<feature type="transmembrane region" description="Helical" evidence="2">
    <location>
        <begin position="172"/>
        <end position="193"/>
    </location>
</feature>
<protein>
    <submittedName>
        <fullName evidence="5">TPM domain-containing protein</fullName>
    </submittedName>
</protein>
<feature type="domain" description="TPM" evidence="4">
    <location>
        <begin position="31"/>
        <end position="149"/>
    </location>
</feature>
<keyword evidence="2" id="KW-1133">Transmembrane helix</keyword>